<comment type="caution">
    <text evidence="2">The sequence shown here is derived from an EMBL/GenBank/DDBJ whole genome shotgun (WGS) entry which is preliminary data.</text>
</comment>
<dbReference type="EMBL" id="ASPP01005474">
    <property type="protein sequence ID" value="ETO30438.1"/>
    <property type="molecule type" value="Genomic_DNA"/>
</dbReference>
<accession>X6NX36</accession>
<proteinExistence type="predicted"/>
<reference evidence="2 3" key="1">
    <citation type="journal article" date="2013" name="Curr. Biol.">
        <title>The Genome of the Foraminiferan Reticulomyxa filosa.</title>
        <authorList>
            <person name="Glockner G."/>
            <person name="Hulsmann N."/>
            <person name="Schleicher M."/>
            <person name="Noegel A.A."/>
            <person name="Eichinger L."/>
            <person name="Gallinger C."/>
            <person name="Pawlowski J."/>
            <person name="Sierra R."/>
            <person name="Euteneuer U."/>
            <person name="Pillet L."/>
            <person name="Moustafa A."/>
            <person name="Platzer M."/>
            <person name="Groth M."/>
            <person name="Szafranski K."/>
            <person name="Schliwa M."/>
        </authorList>
    </citation>
    <scope>NUCLEOTIDE SEQUENCE [LARGE SCALE GENOMIC DNA]</scope>
</reference>
<organism evidence="2 3">
    <name type="scientific">Reticulomyxa filosa</name>
    <dbReference type="NCBI Taxonomy" id="46433"/>
    <lineage>
        <taxon>Eukaryota</taxon>
        <taxon>Sar</taxon>
        <taxon>Rhizaria</taxon>
        <taxon>Retaria</taxon>
        <taxon>Foraminifera</taxon>
        <taxon>Monothalamids</taxon>
        <taxon>Reticulomyxidae</taxon>
        <taxon>Reticulomyxa</taxon>
    </lineage>
</organism>
<feature type="region of interest" description="Disordered" evidence="1">
    <location>
        <begin position="26"/>
        <end position="66"/>
    </location>
</feature>
<name>X6NX36_RETFI</name>
<feature type="compositionally biased region" description="Basic and acidic residues" evidence="1">
    <location>
        <begin position="32"/>
        <end position="57"/>
    </location>
</feature>
<keyword evidence="3" id="KW-1185">Reference proteome</keyword>
<evidence type="ECO:0000313" key="3">
    <source>
        <dbReference type="Proteomes" id="UP000023152"/>
    </source>
</evidence>
<feature type="region of interest" description="Disordered" evidence="1">
    <location>
        <begin position="87"/>
        <end position="117"/>
    </location>
</feature>
<feature type="non-terminal residue" evidence="2">
    <location>
        <position position="152"/>
    </location>
</feature>
<sequence length="152" mass="17045">MQLFKYRNVAWRYLLCHCQPLQQQQQQQQSMKDGKEEASSDKSESDSDKEEEKDARAKGNWNVTSVIDDGGLPMKNAVSLPLGLQTNTARDPQLPLSSSIPLLGHDSNGSNHSNKSSSHLPVIDVAAIKASFEEGRKEYEQLRTLYLTPQQM</sequence>
<evidence type="ECO:0000256" key="1">
    <source>
        <dbReference type="SAM" id="MobiDB-lite"/>
    </source>
</evidence>
<dbReference type="Proteomes" id="UP000023152">
    <property type="component" value="Unassembled WGS sequence"/>
</dbReference>
<gene>
    <name evidence="2" type="ORF">RFI_06682</name>
</gene>
<dbReference type="AlphaFoldDB" id="X6NX36"/>
<feature type="compositionally biased region" description="Low complexity" evidence="1">
    <location>
        <begin position="92"/>
        <end position="117"/>
    </location>
</feature>
<protein>
    <submittedName>
        <fullName evidence="2">Uncharacterized protein</fullName>
    </submittedName>
</protein>
<evidence type="ECO:0000313" key="2">
    <source>
        <dbReference type="EMBL" id="ETO30438.1"/>
    </source>
</evidence>